<reference evidence="2" key="2">
    <citation type="journal article" date="2015" name="Data Brief">
        <title>Shoot transcriptome of the giant reed, Arundo donax.</title>
        <authorList>
            <person name="Barrero R.A."/>
            <person name="Guerrero F.D."/>
            <person name="Moolhuijzen P."/>
            <person name="Goolsby J.A."/>
            <person name="Tidwell J."/>
            <person name="Bellgard S.E."/>
            <person name="Bellgard M.I."/>
        </authorList>
    </citation>
    <scope>NUCLEOTIDE SEQUENCE</scope>
    <source>
        <tissue evidence="2">Shoot tissue taken approximately 20 cm above the soil surface</tissue>
    </source>
</reference>
<organism evidence="2">
    <name type="scientific">Arundo donax</name>
    <name type="common">Giant reed</name>
    <name type="synonym">Donax arundinaceus</name>
    <dbReference type="NCBI Taxonomy" id="35708"/>
    <lineage>
        <taxon>Eukaryota</taxon>
        <taxon>Viridiplantae</taxon>
        <taxon>Streptophyta</taxon>
        <taxon>Embryophyta</taxon>
        <taxon>Tracheophyta</taxon>
        <taxon>Spermatophyta</taxon>
        <taxon>Magnoliopsida</taxon>
        <taxon>Liliopsida</taxon>
        <taxon>Poales</taxon>
        <taxon>Poaceae</taxon>
        <taxon>PACMAD clade</taxon>
        <taxon>Arundinoideae</taxon>
        <taxon>Arundineae</taxon>
        <taxon>Arundo</taxon>
    </lineage>
</organism>
<sequence>MFFSSIHSSSFFPPSTLPDMQKPFIKTL</sequence>
<feature type="region of interest" description="Disordered" evidence="1">
    <location>
        <begin position="1"/>
        <end position="28"/>
    </location>
</feature>
<proteinExistence type="predicted"/>
<evidence type="ECO:0000256" key="1">
    <source>
        <dbReference type="SAM" id="MobiDB-lite"/>
    </source>
</evidence>
<reference evidence="2" key="1">
    <citation type="submission" date="2014-09" db="EMBL/GenBank/DDBJ databases">
        <authorList>
            <person name="Magalhaes I.L.F."/>
            <person name="Oliveira U."/>
            <person name="Santos F.R."/>
            <person name="Vidigal T.H.D.A."/>
            <person name="Brescovit A.D."/>
            <person name="Santos A.J."/>
        </authorList>
    </citation>
    <scope>NUCLEOTIDE SEQUENCE</scope>
    <source>
        <tissue evidence="2">Shoot tissue taken approximately 20 cm above the soil surface</tissue>
    </source>
</reference>
<evidence type="ECO:0000313" key="2">
    <source>
        <dbReference type="EMBL" id="JAE05754.1"/>
    </source>
</evidence>
<accession>A0A0A9F3G7</accession>
<name>A0A0A9F3G7_ARUDO</name>
<protein>
    <submittedName>
        <fullName evidence="2">Uncharacterized protein</fullName>
    </submittedName>
</protein>
<dbReference type="EMBL" id="GBRH01192142">
    <property type="protein sequence ID" value="JAE05754.1"/>
    <property type="molecule type" value="Transcribed_RNA"/>
</dbReference>
<feature type="compositionally biased region" description="Low complexity" evidence="1">
    <location>
        <begin position="1"/>
        <end position="14"/>
    </location>
</feature>
<dbReference type="AlphaFoldDB" id="A0A0A9F3G7"/>